<dbReference type="InterPro" id="IPR019529">
    <property type="entry name" value="Syntaxin-18_N"/>
</dbReference>
<protein>
    <submittedName>
        <fullName evidence="12">6386_t:CDS:1</fullName>
    </submittedName>
</protein>
<keyword evidence="8 10" id="KW-0472">Membrane</keyword>
<evidence type="ECO:0000256" key="5">
    <source>
        <dbReference type="ARBA" id="ARBA00022927"/>
    </source>
</evidence>
<dbReference type="Proteomes" id="UP000789570">
    <property type="component" value="Unassembled WGS sequence"/>
</dbReference>
<comment type="caution">
    <text evidence="12">The sequence shown here is derived from an EMBL/GenBank/DDBJ whole genome shotgun (WGS) entry which is preliminary data.</text>
</comment>
<dbReference type="GO" id="GO:0005783">
    <property type="term" value="C:endoplasmic reticulum"/>
    <property type="evidence" value="ECO:0007669"/>
    <property type="project" value="TreeGrafter"/>
</dbReference>
<evidence type="ECO:0000313" key="13">
    <source>
        <dbReference type="Proteomes" id="UP000789570"/>
    </source>
</evidence>
<dbReference type="GO" id="GO:0015031">
    <property type="term" value="P:protein transport"/>
    <property type="evidence" value="ECO:0007669"/>
    <property type="project" value="UniProtKB-KW"/>
</dbReference>
<keyword evidence="4 10" id="KW-0812">Transmembrane</keyword>
<evidence type="ECO:0000256" key="1">
    <source>
        <dbReference type="ARBA" id="ARBA00004211"/>
    </source>
</evidence>
<keyword evidence="3" id="KW-0813">Transport</keyword>
<dbReference type="GO" id="GO:0006890">
    <property type="term" value="P:retrograde vesicle-mediated transport, Golgi to endoplasmic reticulum"/>
    <property type="evidence" value="ECO:0007669"/>
    <property type="project" value="TreeGrafter"/>
</dbReference>
<evidence type="ECO:0000256" key="10">
    <source>
        <dbReference type="SAM" id="Phobius"/>
    </source>
</evidence>
<feature type="region of interest" description="Disordered" evidence="9">
    <location>
        <begin position="7"/>
        <end position="31"/>
    </location>
</feature>
<evidence type="ECO:0000256" key="7">
    <source>
        <dbReference type="ARBA" id="ARBA00023054"/>
    </source>
</evidence>
<dbReference type="GO" id="GO:0031201">
    <property type="term" value="C:SNARE complex"/>
    <property type="evidence" value="ECO:0007669"/>
    <property type="project" value="TreeGrafter"/>
</dbReference>
<keyword evidence="7" id="KW-0175">Coiled coil</keyword>
<dbReference type="Pfam" id="PF10496">
    <property type="entry name" value="Syntaxin-18_N"/>
    <property type="match status" value="1"/>
</dbReference>
<feature type="non-terminal residue" evidence="12">
    <location>
        <position position="382"/>
    </location>
</feature>
<sequence>KIVIEISSKSSLEKGKNKHRNDLLPPVKNNTRGEQDEFLKEAYRIDSHINNLKIFLLSIRKVYLNTASQHYTPSNFSYTGSFNLSTFNSNDDQNFLSKFNPSTNLTDKERDEIDLQAKMIIQQCLDRIKKLEESEKSGLNLFNSCQLLYLINKIKNLAERQNSVMNNTWNKILSTAFSAEGHDMLPAIRSSITWYLNKRLTEVSMIQKNQQETRIMKEIEKRESTLYKSASIRPSTPLPFPTMINEEKEIPGKHDDELNGGTMVTDDDDDIERHLTTEQKMMLEMENETMMKELATSLEQVNQAEKALLEISNLQSVLSNHLAVQTQQTDRLYAEAIATTDRVQEGNLMLQQARQRASDTRKWVLTFLIIASFILLFLDWYD</sequence>
<organism evidence="12 13">
    <name type="scientific">Funneliformis caledonium</name>
    <dbReference type="NCBI Taxonomy" id="1117310"/>
    <lineage>
        <taxon>Eukaryota</taxon>
        <taxon>Fungi</taxon>
        <taxon>Fungi incertae sedis</taxon>
        <taxon>Mucoromycota</taxon>
        <taxon>Glomeromycotina</taxon>
        <taxon>Glomeromycetes</taxon>
        <taxon>Glomerales</taxon>
        <taxon>Glomeraceae</taxon>
        <taxon>Funneliformis</taxon>
    </lineage>
</organism>
<dbReference type="Gene3D" id="1.20.5.110">
    <property type="match status" value="1"/>
</dbReference>
<name>A0A9N9E5Z9_9GLOM</name>
<evidence type="ECO:0000256" key="9">
    <source>
        <dbReference type="SAM" id="MobiDB-lite"/>
    </source>
</evidence>
<evidence type="ECO:0000313" key="12">
    <source>
        <dbReference type="EMBL" id="CAG8666502.1"/>
    </source>
</evidence>
<reference evidence="12" key="1">
    <citation type="submission" date="2021-06" db="EMBL/GenBank/DDBJ databases">
        <authorList>
            <person name="Kallberg Y."/>
            <person name="Tangrot J."/>
            <person name="Rosling A."/>
        </authorList>
    </citation>
    <scope>NUCLEOTIDE SEQUENCE</scope>
    <source>
        <strain evidence="12">UK204</strain>
    </source>
</reference>
<keyword evidence="13" id="KW-1185">Reference proteome</keyword>
<dbReference type="PANTHER" id="PTHR15959">
    <property type="entry name" value="SYNTAXIN-18"/>
    <property type="match status" value="1"/>
</dbReference>
<evidence type="ECO:0000256" key="6">
    <source>
        <dbReference type="ARBA" id="ARBA00022989"/>
    </source>
</evidence>
<proteinExistence type="inferred from homology"/>
<dbReference type="AlphaFoldDB" id="A0A9N9E5Z9"/>
<accession>A0A9N9E5Z9</accession>
<dbReference type="PANTHER" id="PTHR15959:SF0">
    <property type="entry name" value="SYNTAXIN-18"/>
    <property type="match status" value="1"/>
</dbReference>
<comment type="similarity">
    <text evidence="2">Belongs to the syntaxin family.</text>
</comment>
<keyword evidence="6 10" id="KW-1133">Transmembrane helix</keyword>
<keyword evidence="5" id="KW-0653">Protein transport</keyword>
<dbReference type="EMBL" id="CAJVPQ010005243">
    <property type="protein sequence ID" value="CAG8666502.1"/>
    <property type="molecule type" value="Genomic_DNA"/>
</dbReference>
<comment type="subcellular location">
    <subcellularLocation>
        <location evidence="1">Membrane</location>
        <topology evidence="1">Single-pass type IV membrane protein</topology>
    </subcellularLocation>
</comment>
<gene>
    <name evidence="12" type="ORF">FCALED_LOCUS11803</name>
</gene>
<evidence type="ECO:0000256" key="4">
    <source>
        <dbReference type="ARBA" id="ARBA00022692"/>
    </source>
</evidence>
<evidence type="ECO:0000256" key="2">
    <source>
        <dbReference type="ARBA" id="ARBA00009063"/>
    </source>
</evidence>
<feature type="transmembrane region" description="Helical" evidence="10">
    <location>
        <begin position="363"/>
        <end position="381"/>
    </location>
</feature>
<evidence type="ECO:0000256" key="8">
    <source>
        <dbReference type="ARBA" id="ARBA00023136"/>
    </source>
</evidence>
<dbReference type="OrthoDB" id="342981at2759"/>
<evidence type="ECO:0000256" key="3">
    <source>
        <dbReference type="ARBA" id="ARBA00022448"/>
    </source>
</evidence>
<evidence type="ECO:0000259" key="11">
    <source>
        <dbReference type="Pfam" id="PF10496"/>
    </source>
</evidence>
<feature type="domain" description="SNARE-complex protein Syntaxin-18 N-terminal" evidence="11">
    <location>
        <begin position="11"/>
        <end position="86"/>
    </location>
</feature>